<organism evidence="2 3">
    <name type="scientific">Algoriphagus lacus</name>
    <dbReference type="NCBI Taxonomy" id="2056311"/>
    <lineage>
        <taxon>Bacteria</taxon>
        <taxon>Pseudomonadati</taxon>
        <taxon>Bacteroidota</taxon>
        <taxon>Cytophagia</taxon>
        <taxon>Cytophagales</taxon>
        <taxon>Cyclobacteriaceae</taxon>
        <taxon>Algoriphagus</taxon>
    </lineage>
</organism>
<evidence type="ECO:0000313" key="3">
    <source>
        <dbReference type="Proteomes" id="UP000283522"/>
    </source>
</evidence>
<name>A0A418PQQ5_9BACT</name>
<dbReference type="EMBL" id="QXML01000006">
    <property type="protein sequence ID" value="RIW14565.1"/>
    <property type="molecule type" value="Genomic_DNA"/>
</dbReference>
<evidence type="ECO:0000313" key="2">
    <source>
        <dbReference type="EMBL" id="RIW14565.1"/>
    </source>
</evidence>
<feature type="chain" id="PRO_5019504433" description="DUF4168 domain-containing protein" evidence="1">
    <location>
        <begin position="32"/>
        <end position="177"/>
    </location>
</feature>
<gene>
    <name evidence="2" type="ORF">D0X99_13505</name>
</gene>
<keyword evidence="1" id="KW-0732">Signal</keyword>
<protein>
    <recommendedName>
        <fullName evidence="4">DUF4168 domain-containing protein</fullName>
    </recommendedName>
</protein>
<sequence>MEVLTIKTITIMKKIWMFFVLFGGLSLAVFAQEATVEEAVTDEDLKKYATVEVMTSEFVQKKTDELRNMILNNEVIKGGARYNEIKAAWGDEAKLTAANVTPEEKAAYQVILDFQGSLQQSVVDYKTELIKDDAILGVSTYNKVNGAIKEDPALKEKMDQMVEEMKAKEGDGDNPVN</sequence>
<keyword evidence="3" id="KW-1185">Reference proteome</keyword>
<proteinExistence type="predicted"/>
<dbReference type="OrthoDB" id="825862at2"/>
<feature type="signal peptide" evidence="1">
    <location>
        <begin position="1"/>
        <end position="31"/>
    </location>
</feature>
<evidence type="ECO:0000256" key="1">
    <source>
        <dbReference type="SAM" id="SignalP"/>
    </source>
</evidence>
<dbReference type="Proteomes" id="UP000283522">
    <property type="component" value="Unassembled WGS sequence"/>
</dbReference>
<dbReference type="AlphaFoldDB" id="A0A418PQQ5"/>
<accession>A0A418PQQ5</accession>
<comment type="caution">
    <text evidence="2">The sequence shown here is derived from an EMBL/GenBank/DDBJ whole genome shotgun (WGS) entry which is preliminary data.</text>
</comment>
<evidence type="ECO:0008006" key="4">
    <source>
        <dbReference type="Google" id="ProtNLM"/>
    </source>
</evidence>
<reference evidence="2 3" key="1">
    <citation type="submission" date="2018-09" db="EMBL/GenBank/DDBJ databases">
        <authorList>
            <person name="Wang X."/>
            <person name="Du Z."/>
        </authorList>
    </citation>
    <scope>NUCLEOTIDE SEQUENCE [LARGE SCALE GENOMIC DNA]</scope>
    <source>
        <strain evidence="2 3">N3</strain>
    </source>
</reference>